<dbReference type="EMBL" id="JRHX01000076">
    <property type="protein sequence ID" value="KXZ69294.1"/>
    <property type="molecule type" value="Genomic_DNA"/>
</dbReference>
<sequence>MNTKRIMIQYCKLVMHVLVDLLAVRAGLYVKQERPSAKK</sequence>
<protein>
    <submittedName>
        <fullName evidence="1">Uncharacterized protein</fullName>
    </submittedName>
</protein>
<dbReference type="AlphaFoldDB" id="A0A150HS39"/>
<dbReference type="Proteomes" id="UP000075544">
    <property type="component" value="Unassembled WGS sequence"/>
</dbReference>
<accession>A0A150HS39</accession>
<comment type="caution">
    <text evidence="1">The sequence shown here is derived from an EMBL/GenBank/DDBJ whole genome shotgun (WGS) entry which is preliminary data.</text>
</comment>
<organism evidence="1 2">
    <name type="scientific">Acinetobacter venetianus</name>
    <dbReference type="NCBI Taxonomy" id="52133"/>
    <lineage>
        <taxon>Bacteria</taxon>
        <taxon>Pseudomonadati</taxon>
        <taxon>Pseudomonadota</taxon>
        <taxon>Gammaproteobacteria</taxon>
        <taxon>Moraxellales</taxon>
        <taxon>Moraxellaceae</taxon>
        <taxon>Acinetobacter</taxon>
    </lineage>
</organism>
<name>A0A150HS39_9GAMM</name>
<evidence type="ECO:0000313" key="2">
    <source>
        <dbReference type="Proteomes" id="UP000075544"/>
    </source>
</evidence>
<reference evidence="1 2" key="1">
    <citation type="journal article" date="2016" name="Sci. Rep.">
        <title>Genomic and phenotypic characterization of the species Acinetobacter venetianus.</title>
        <authorList>
            <person name="Fondi M."/>
            <person name="Maida I."/>
            <person name="Perrin E."/>
            <person name="Orlandini V."/>
            <person name="La Torre L."/>
            <person name="Bosi E."/>
            <person name="Negroni A."/>
            <person name="Zanaroli G."/>
            <person name="Fava F."/>
            <person name="Decorosi F."/>
            <person name="Giovannetti L."/>
            <person name="Viti C."/>
            <person name="Vaneechoutte M."/>
            <person name="Dijkshoorn L."/>
            <person name="Fani R."/>
        </authorList>
    </citation>
    <scope>NUCLEOTIDE SEQUENCE [LARGE SCALE GENOMIC DNA]</scope>
    <source>
        <strain evidence="1 2">LUH13518</strain>
    </source>
</reference>
<proteinExistence type="predicted"/>
<evidence type="ECO:0000313" key="1">
    <source>
        <dbReference type="EMBL" id="KXZ69294.1"/>
    </source>
</evidence>
<gene>
    <name evidence="1" type="ORF">AVENLUH13518_02598</name>
</gene>